<dbReference type="EMBL" id="NBNE01007088">
    <property type="protein sequence ID" value="OWZ01124.1"/>
    <property type="molecule type" value="Genomic_DNA"/>
</dbReference>
<accession>A0A225V7N7</accession>
<comment type="caution">
    <text evidence="1">The sequence shown here is derived from an EMBL/GenBank/DDBJ whole genome shotgun (WGS) entry which is preliminary data.</text>
</comment>
<keyword evidence="2" id="KW-1185">Reference proteome</keyword>
<sequence length="88" mass="9485">MASQYVQPICCLTAYLGDIDDGTLYDALGLTTVDEAFLGSYGTWSKKGDGVVHLIFESVDDKDVTVVINSGGDEYAKVDVRARDTEVS</sequence>
<proteinExistence type="predicted"/>
<protein>
    <submittedName>
        <fullName evidence="1">Uncharacterized protein</fullName>
    </submittedName>
</protein>
<reference evidence="2" key="1">
    <citation type="submission" date="2017-03" db="EMBL/GenBank/DDBJ databases">
        <title>Phytopthora megakarya and P. palmivora, two closely related causual agents of cacao black pod achieved similar genome size and gene model numbers by different mechanisms.</title>
        <authorList>
            <person name="Ali S."/>
            <person name="Shao J."/>
            <person name="Larry D.J."/>
            <person name="Kronmiller B."/>
            <person name="Shen D."/>
            <person name="Strem M.D."/>
            <person name="Melnick R.L."/>
            <person name="Guiltinan M.J."/>
            <person name="Tyler B.M."/>
            <person name="Meinhardt L.W."/>
            <person name="Bailey B.A."/>
        </authorList>
    </citation>
    <scope>NUCLEOTIDE SEQUENCE [LARGE SCALE GENOMIC DNA]</scope>
    <source>
        <strain evidence="2">zdho120</strain>
    </source>
</reference>
<dbReference type="AlphaFoldDB" id="A0A225V7N7"/>
<dbReference type="Proteomes" id="UP000198211">
    <property type="component" value="Unassembled WGS sequence"/>
</dbReference>
<evidence type="ECO:0000313" key="2">
    <source>
        <dbReference type="Proteomes" id="UP000198211"/>
    </source>
</evidence>
<name>A0A225V7N7_9STRA</name>
<gene>
    <name evidence="1" type="ORF">PHMEG_00027556</name>
</gene>
<dbReference type="OrthoDB" id="127542at2759"/>
<evidence type="ECO:0000313" key="1">
    <source>
        <dbReference type="EMBL" id="OWZ01124.1"/>
    </source>
</evidence>
<organism evidence="1 2">
    <name type="scientific">Phytophthora megakarya</name>
    <dbReference type="NCBI Taxonomy" id="4795"/>
    <lineage>
        <taxon>Eukaryota</taxon>
        <taxon>Sar</taxon>
        <taxon>Stramenopiles</taxon>
        <taxon>Oomycota</taxon>
        <taxon>Peronosporomycetes</taxon>
        <taxon>Peronosporales</taxon>
        <taxon>Peronosporaceae</taxon>
        <taxon>Phytophthora</taxon>
    </lineage>
</organism>